<dbReference type="Proteomes" id="UP000694240">
    <property type="component" value="Chromosome 10"/>
</dbReference>
<dbReference type="PROSITE" id="PS50181">
    <property type="entry name" value="FBOX"/>
    <property type="match status" value="1"/>
</dbReference>
<name>A0A8T1ZS70_9BRAS</name>
<gene>
    <name evidence="2" type="ORF">ISN45_Aa05g029130</name>
</gene>
<dbReference type="CDD" id="cd22160">
    <property type="entry name" value="F-box_AtFBL13-like"/>
    <property type="match status" value="1"/>
</dbReference>
<evidence type="ECO:0000313" key="2">
    <source>
        <dbReference type="EMBL" id="KAG7561505.1"/>
    </source>
</evidence>
<keyword evidence="3" id="KW-1185">Reference proteome</keyword>
<dbReference type="Pfam" id="PF24758">
    <property type="entry name" value="LRR_At5g56370"/>
    <property type="match status" value="2"/>
</dbReference>
<evidence type="ECO:0000259" key="1">
    <source>
        <dbReference type="PROSITE" id="PS50181"/>
    </source>
</evidence>
<dbReference type="InterPro" id="IPR053781">
    <property type="entry name" value="F-box_AtFBL13-like"/>
</dbReference>
<reference evidence="2 3" key="1">
    <citation type="submission" date="2020-12" db="EMBL/GenBank/DDBJ databases">
        <title>Concerted genomic and epigenomic changes stabilize Arabidopsis allopolyploids.</title>
        <authorList>
            <person name="Chen Z."/>
        </authorList>
    </citation>
    <scope>NUCLEOTIDE SEQUENCE [LARGE SCALE GENOMIC DNA]</scope>
    <source>
        <strain evidence="2">Allo738</strain>
        <tissue evidence="2">Leaf</tissue>
    </source>
</reference>
<evidence type="ECO:0000313" key="3">
    <source>
        <dbReference type="Proteomes" id="UP000694240"/>
    </source>
</evidence>
<dbReference type="PANTHER" id="PTHR31293:SF22">
    <property type="entry name" value="BNAC06G06520D PROTEIN"/>
    <property type="match status" value="1"/>
</dbReference>
<dbReference type="PANTHER" id="PTHR31293">
    <property type="entry name" value="RNI-LIKE SUPERFAMILY PROTEIN"/>
    <property type="match status" value="1"/>
</dbReference>
<feature type="domain" description="F-box" evidence="1">
    <location>
        <begin position="344"/>
        <end position="396"/>
    </location>
</feature>
<organism evidence="2 3">
    <name type="scientific">Arabidopsis thaliana x Arabidopsis arenosa</name>
    <dbReference type="NCBI Taxonomy" id="1240361"/>
    <lineage>
        <taxon>Eukaryota</taxon>
        <taxon>Viridiplantae</taxon>
        <taxon>Streptophyta</taxon>
        <taxon>Embryophyta</taxon>
        <taxon>Tracheophyta</taxon>
        <taxon>Spermatophyta</taxon>
        <taxon>Magnoliopsida</taxon>
        <taxon>eudicotyledons</taxon>
        <taxon>Gunneridae</taxon>
        <taxon>Pentapetalae</taxon>
        <taxon>rosids</taxon>
        <taxon>malvids</taxon>
        <taxon>Brassicales</taxon>
        <taxon>Brassicaceae</taxon>
        <taxon>Camelineae</taxon>
        <taxon>Arabidopsis</taxon>
    </lineage>
</organism>
<dbReference type="InterPro" id="IPR055411">
    <property type="entry name" value="LRR_FXL15/At3g58940/PEG3-like"/>
</dbReference>
<proteinExistence type="predicted"/>
<accession>A0A8T1ZS70</accession>
<dbReference type="EMBL" id="JAEFBK010000010">
    <property type="protein sequence ID" value="KAG7561505.1"/>
    <property type="molecule type" value="Genomic_DNA"/>
</dbReference>
<dbReference type="InterPro" id="IPR055294">
    <property type="entry name" value="FBL60-like"/>
</dbReference>
<sequence>MYRLADCLDFDDSLHLHAEEGEHVFPESFKNCVDRTLALQCDYSIKKFSLKCHIGAHNECQRACVGRWISNVVGRGVVELDLQIIDWGLHFLPPQLFASKTLVKLTLGTALNLGKLPSDVLLPSLKFLFIDTVFFEYEDFCYVLLAGCPVLEELSVHHKNNAIPHTISSPTVKRLSVDYNLHREDELSFDLPNLEYLHYSDFALYEYPQVNLDSLVEAKLELYPSEHVERPDVTNLIMGIRNVEILHLSSASVEDLKGYRSDVSMRWNQVKLHILDYGGTDKSIDAANIVDIIVSYALMDQKSHDLNSNRDDNAIILWICFRPSPPSGTFISMVPKTFDTICSKDAISWLPDEVLGKILSLISTKQAVSTSVLSKKWRTIFRLVDNLEFDDSFSLQAEQDLTLRKHVRHVFTEDFKNLVDRTLALQCDYPIKKFSIKCHVSKYDERQKACVRLWISNVVGRGVFELDLRMKDPGIHFLPPHLFASKTLVKLTLGTQLCLGKLPSYVSLPSLKSLFIDTIFFYDIEDLSYVLLAGCPVLEELSVHHHDFPATPHTISSPTVKRLSVDYHSPDDVDSASHMSFDLPKLVYLEYSHCALGEYCQINLESLVEAKLDLGLERKVLRLDVTDLIIGISNVQTLHLSPDSVHVIYSYCRYGLPVFENLVNLSLGSKNNEGWKLLAYLLKQSTKLETLIVKDLNGYTGDVSMPLNKVKVLHILGYRGTAEEVKQLKSFLGAFEYLCCVLLAGCPVLEELSVHHHDFSATPHTISSPTVKRLSVDYHSPDDVDSASHMSFDLPKLVYLEYSHCALGEYWQINLESLVEAKLDLCLERRVKRLDVTDLIKGIRNVQNLHLSPDSVHVIYSYCRYGLPVFENLVSLSLGSKNNQGWKLLAYLLKQSTKLETLIVKDLNGYTGDVSMPLNKVKVLHLLGYRGTADEVKQLKSFLGEFECLELVQVDVTEAAEDDGKILQSKRDLMMLLGVSLPSKCQFKVT</sequence>
<dbReference type="AlphaFoldDB" id="A0A8T1ZS70"/>
<protein>
    <submittedName>
        <fullName evidence="2">F-box-like domain superfamily</fullName>
    </submittedName>
</protein>
<dbReference type="SMART" id="SM00256">
    <property type="entry name" value="FBOX"/>
    <property type="match status" value="1"/>
</dbReference>
<dbReference type="Pfam" id="PF00646">
    <property type="entry name" value="F-box"/>
    <property type="match status" value="1"/>
</dbReference>
<comment type="caution">
    <text evidence="2">The sequence shown here is derived from an EMBL/GenBank/DDBJ whole genome shotgun (WGS) entry which is preliminary data.</text>
</comment>
<dbReference type="InterPro" id="IPR001810">
    <property type="entry name" value="F-box_dom"/>
</dbReference>